<proteinExistence type="predicted"/>
<name>A0A0A8YIB9_ARUDO</name>
<protein>
    <submittedName>
        <fullName evidence="1">Uncharacterized protein</fullName>
    </submittedName>
</protein>
<evidence type="ECO:0000313" key="1">
    <source>
        <dbReference type="EMBL" id="JAD25711.1"/>
    </source>
</evidence>
<dbReference type="EMBL" id="GBRH01272184">
    <property type="protein sequence ID" value="JAD25711.1"/>
    <property type="molecule type" value="Transcribed_RNA"/>
</dbReference>
<reference evidence="1" key="1">
    <citation type="submission" date="2014-09" db="EMBL/GenBank/DDBJ databases">
        <authorList>
            <person name="Magalhaes I.L.F."/>
            <person name="Oliveira U."/>
            <person name="Santos F.R."/>
            <person name="Vidigal T.H.D.A."/>
            <person name="Brescovit A.D."/>
            <person name="Santos A.J."/>
        </authorList>
    </citation>
    <scope>NUCLEOTIDE SEQUENCE</scope>
    <source>
        <tissue evidence="1">Shoot tissue taken approximately 20 cm above the soil surface</tissue>
    </source>
</reference>
<organism evidence="1">
    <name type="scientific">Arundo donax</name>
    <name type="common">Giant reed</name>
    <name type="synonym">Donax arundinaceus</name>
    <dbReference type="NCBI Taxonomy" id="35708"/>
    <lineage>
        <taxon>Eukaryota</taxon>
        <taxon>Viridiplantae</taxon>
        <taxon>Streptophyta</taxon>
        <taxon>Embryophyta</taxon>
        <taxon>Tracheophyta</taxon>
        <taxon>Spermatophyta</taxon>
        <taxon>Magnoliopsida</taxon>
        <taxon>Liliopsida</taxon>
        <taxon>Poales</taxon>
        <taxon>Poaceae</taxon>
        <taxon>PACMAD clade</taxon>
        <taxon>Arundinoideae</taxon>
        <taxon>Arundineae</taxon>
        <taxon>Arundo</taxon>
    </lineage>
</organism>
<sequence>MLEYMLYISRFSRLGLYL</sequence>
<reference evidence="1" key="2">
    <citation type="journal article" date="2015" name="Data Brief">
        <title>Shoot transcriptome of the giant reed, Arundo donax.</title>
        <authorList>
            <person name="Barrero R.A."/>
            <person name="Guerrero F.D."/>
            <person name="Moolhuijzen P."/>
            <person name="Goolsby J.A."/>
            <person name="Tidwell J."/>
            <person name="Bellgard S.E."/>
            <person name="Bellgard M.I."/>
        </authorList>
    </citation>
    <scope>NUCLEOTIDE SEQUENCE</scope>
    <source>
        <tissue evidence="1">Shoot tissue taken approximately 20 cm above the soil surface</tissue>
    </source>
</reference>
<dbReference type="AlphaFoldDB" id="A0A0A8YIB9"/>
<accession>A0A0A8YIB9</accession>